<keyword evidence="2" id="KW-0560">Oxidoreductase</keyword>
<comment type="similarity">
    <text evidence="1">Belongs to the short-chain dehydrogenases/reductases (SDR) family.</text>
</comment>
<protein>
    <submittedName>
        <fullName evidence="4">SDR family oxidoreductase</fullName>
    </submittedName>
</protein>
<dbReference type="Proteomes" id="UP001429601">
    <property type="component" value="Unassembled WGS sequence"/>
</dbReference>
<evidence type="ECO:0000259" key="3">
    <source>
        <dbReference type="SMART" id="SM00822"/>
    </source>
</evidence>
<evidence type="ECO:0000313" key="4">
    <source>
        <dbReference type="EMBL" id="NID04955.1"/>
    </source>
</evidence>
<dbReference type="SMART" id="SM00822">
    <property type="entry name" value="PKS_KR"/>
    <property type="match status" value="1"/>
</dbReference>
<dbReference type="EMBL" id="JAAQQR010000003">
    <property type="protein sequence ID" value="NID04955.1"/>
    <property type="molecule type" value="Genomic_DNA"/>
</dbReference>
<name>A0ABX0Q4R5_9GAMM</name>
<dbReference type="RefSeq" id="WP_167125057.1">
    <property type="nucleotide sequence ID" value="NZ_JAAQQR010000003.1"/>
</dbReference>
<dbReference type="Gene3D" id="3.40.50.720">
    <property type="entry name" value="NAD(P)-binding Rossmann-like Domain"/>
    <property type="match status" value="1"/>
</dbReference>
<evidence type="ECO:0000256" key="2">
    <source>
        <dbReference type="ARBA" id="ARBA00023002"/>
    </source>
</evidence>
<proteinExistence type="inferred from homology"/>
<accession>A0ABX0Q4R5</accession>
<organism evidence="4 5">
    <name type="scientific">Luteibacter jiangsuensis</name>
    <dbReference type="NCBI Taxonomy" id="637577"/>
    <lineage>
        <taxon>Bacteria</taxon>
        <taxon>Pseudomonadati</taxon>
        <taxon>Pseudomonadota</taxon>
        <taxon>Gammaproteobacteria</taxon>
        <taxon>Lysobacterales</taxon>
        <taxon>Rhodanobacteraceae</taxon>
        <taxon>Luteibacter</taxon>
    </lineage>
</organism>
<keyword evidence="5" id="KW-1185">Reference proteome</keyword>
<dbReference type="CDD" id="cd05362">
    <property type="entry name" value="THN_reductase-like_SDR_c"/>
    <property type="match status" value="1"/>
</dbReference>
<dbReference type="SUPFAM" id="SSF51735">
    <property type="entry name" value="NAD(P)-binding Rossmann-fold domains"/>
    <property type="match status" value="1"/>
</dbReference>
<dbReference type="InterPro" id="IPR057326">
    <property type="entry name" value="KR_dom"/>
</dbReference>
<dbReference type="PRINTS" id="PR00081">
    <property type="entry name" value="GDHRDH"/>
</dbReference>
<dbReference type="PANTHER" id="PTHR48107">
    <property type="entry name" value="NADPH-DEPENDENT ALDEHYDE REDUCTASE-LIKE PROTEIN, CHLOROPLASTIC-RELATED"/>
    <property type="match status" value="1"/>
</dbReference>
<gene>
    <name evidence="4" type="ORF">HBF26_08660</name>
</gene>
<dbReference type="PRINTS" id="PR00080">
    <property type="entry name" value="SDRFAMILY"/>
</dbReference>
<comment type="caution">
    <text evidence="4">The sequence shown here is derived from an EMBL/GenBank/DDBJ whole genome shotgun (WGS) entry which is preliminary data.</text>
</comment>
<dbReference type="InterPro" id="IPR002347">
    <property type="entry name" value="SDR_fam"/>
</dbReference>
<evidence type="ECO:0000256" key="1">
    <source>
        <dbReference type="ARBA" id="ARBA00006484"/>
    </source>
</evidence>
<feature type="domain" description="Ketoreductase" evidence="3">
    <location>
        <begin position="8"/>
        <end position="186"/>
    </location>
</feature>
<dbReference type="Pfam" id="PF13561">
    <property type="entry name" value="adh_short_C2"/>
    <property type="match status" value="1"/>
</dbReference>
<evidence type="ECO:0000313" key="5">
    <source>
        <dbReference type="Proteomes" id="UP001429601"/>
    </source>
</evidence>
<dbReference type="PANTHER" id="PTHR48107:SF7">
    <property type="entry name" value="RE15974P"/>
    <property type="match status" value="1"/>
</dbReference>
<sequence length="247" mass="25948">MNANTQAKIALVTGASRGIGAAVAKRLARDGYTVVVNYAGSAQAAENVVREIESAGGQAISAQGDVSKVADVRRLFDTVEEVYGGMDVLVNNAGVMQLAPIAELTEEDYDRLFDINVKGSFNTMREAARRLRKGGRIVNFSSSVVGLLQPGYGPYAATKAAIEAATMVLARELRGREITVNVIAPGPTATDLFLNGKSEELVDRLAKLSPLERLGTPEDIAAAVSFLVGADGAWINGQVLRANGGVV</sequence>
<dbReference type="InterPro" id="IPR036291">
    <property type="entry name" value="NAD(P)-bd_dom_sf"/>
</dbReference>
<reference evidence="4 5" key="1">
    <citation type="journal article" date="2011" name="Curr. Microbiol.">
        <title>Luteibacter jiangsuensis sp. nov.: a methamidophos-degrading bacterium isolated from a methamidophos-manufacturing factory.</title>
        <authorList>
            <person name="Wang L."/>
            <person name="Wang G.L."/>
            <person name="Li S.P."/>
            <person name="Jiang J.D."/>
        </authorList>
    </citation>
    <scope>NUCLEOTIDE SEQUENCE [LARGE SCALE GENOMIC DNA]</scope>
    <source>
        <strain evidence="4 5">CGMCC 1.10133</strain>
    </source>
</reference>